<dbReference type="GO" id="GO:0042761">
    <property type="term" value="P:very long-chain fatty acid biosynthetic process"/>
    <property type="evidence" value="ECO:0007669"/>
    <property type="project" value="TreeGrafter"/>
</dbReference>
<dbReference type="GO" id="GO:0034625">
    <property type="term" value="P:fatty acid elongation, monounsaturated fatty acid"/>
    <property type="evidence" value="ECO:0007669"/>
    <property type="project" value="TreeGrafter"/>
</dbReference>
<dbReference type="WBParaSite" id="Hba_07246">
    <property type="protein sequence ID" value="Hba_07246"/>
    <property type="gene ID" value="Hba_07246"/>
</dbReference>
<evidence type="ECO:0000256" key="7">
    <source>
        <dbReference type="ARBA" id="ARBA00022989"/>
    </source>
</evidence>
<evidence type="ECO:0000256" key="10">
    <source>
        <dbReference type="ARBA" id="ARBA00023160"/>
    </source>
</evidence>
<protein>
    <recommendedName>
        <fullName evidence="11">Elongation of very long chain fatty acids protein</fullName>
        <ecNumber evidence="11">2.3.1.199</ecNumber>
    </recommendedName>
    <alternativeName>
        <fullName evidence="11">Very-long-chain 3-oxoacyl-CoA synthase</fullName>
    </alternativeName>
</protein>
<dbReference type="Proteomes" id="UP000095283">
    <property type="component" value="Unplaced"/>
</dbReference>
<evidence type="ECO:0000313" key="13">
    <source>
        <dbReference type="WBParaSite" id="Hba_07246"/>
    </source>
</evidence>
<evidence type="ECO:0000256" key="1">
    <source>
        <dbReference type="ARBA" id="ARBA00004141"/>
    </source>
</evidence>
<feature type="transmembrane region" description="Helical" evidence="11">
    <location>
        <begin position="45"/>
        <end position="63"/>
    </location>
</feature>
<dbReference type="PANTHER" id="PTHR11157">
    <property type="entry name" value="FATTY ACID ACYL TRANSFERASE-RELATED"/>
    <property type="match status" value="1"/>
</dbReference>
<keyword evidence="3 11" id="KW-0444">Lipid biosynthesis</keyword>
<feature type="transmembrane region" description="Helical" evidence="11">
    <location>
        <begin position="12"/>
        <end position="33"/>
    </location>
</feature>
<accession>A0A1I7WQ78</accession>
<dbReference type="InterPro" id="IPR002076">
    <property type="entry name" value="ELO_fam"/>
</dbReference>
<dbReference type="GO" id="GO:0019367">
    <property type="term" value="P:fatty acid elongation, saturated fatty acid"/>
    <property type="evidence" value="ECO:0007669"/>
    <property type="project" value="TreeGrafter"/>
</dbReference>
<keyword evidence="9 11" id="KW-0472">Membrane</keyword>
<dbReference type="GO" id="GO:0009922">
    <property type="term" value="F:fatty acid elongase activity"/>
    <property type="evidence" value="ECO:0007669"/>
    <property type="project" value="UniProtKB-EC"/>
</dbReference>
<dbReference type="PANTHER" id="PTHR11157:SF26">
    <property type="entry name" value="ELONGATION OF LONG CHAIN FATTY ACIDS PROTEIN 1"/>
    <property type="match status" value="1"/>
</dbReference>
<evidence type="ECO:0000256" key="9">
    <source>
        <dbReference type="ARBA" id="ARBA00023136"/>
    </source>
</evidence>
<evidence type="ECO:0000256" key="8">
    <source>
        <dbReference type="ARBA" id="ARBA00023098"/>
    </source>
</evidence>
<proteinExistence type="inferred from homology"/>
<dbReference type="GO" id="GO:0034626">
    <property type="term" value="P:fatty acid elongation, polyunsaturated fatty acid"/>
    <property type="evidence" value="ECO:0007669"/>
    <property type="project" value="TreeGrafter"/>
</dbReference>
<reference evidence="13" key="1">
    <citation type="submission" date="2016-11" db="UniProtKB">
        <authorList>
            <consortium name="WormBaseParasite"/>
        </authorList>
    </citation>
    <scope>IDENTIFICATION</scope>
</reference>
<sequence>MIQYIERNKDKMFYIVLFHEFMYHHILTLFYAWFSHPSTPGFNRYGIYLNFFVHAFMYSYYFLRSMKIKVPGFVAKFITSIQILQFVISCVILAHIGYLVHIQGRMSYTTNNG</sequence>
<evidence type="ECO:0000256" key="11">
    <source>
        <dbReference type="RuleBase" id="RU361115"/>
    </source>
</evidence>
<keyword evidence="6 11" id="KW-0276">Fatty acid metabolism</keyword>
<dbReference type="GO" id="GO:0005789">
    <property type="term" value="C:endoplasmic reticulum membrane"/>
    <property type="evidence" value="ECO:0007669"/>
    <property type="project" value="TreeGrafter"/>
</dbReference>
<comment type="similarity">
    <text evidence="11">Belongs to the ELO family.</text>
</comment>
<dbReference type="AlphaFoldDB" id="A0A1I7WQ78"/>
<evidence type="ECO:0000256" key="4">
    <source>
        <dbReference type="ARBA" id="ARBA00022679"/>
    </source>
</evidence>
<keyword evidence="5 11" id="KW-0812">Transmembrane</keyword>
<evidence type="ECO:0000256" key="6">
    <source>
        <dbReference type="ARBA" id="ARBA00022832"/>
    </source>
</evidence>
<comment type="caution">
    <text evidence="11">Lacks conserved residue(s) required for the propagation of feature annotation.</text>
</comment>
<organism evidence="12 13">
    <name type="scientific">Heterorhabditis bacteriophora</name>
    <name type="common">Entomopathogenic nematode worm</name>
    <dbReference type="NCBI Taxonomy" id="37862"/>
    <lineage>
        <taxon>Eukaryota</taxon>
        <taxon>Metazoa</taxon>
        <taxon>Ecdysozoa</taxon>
        <taxon>Nematoda</taxon>
        <taxon>Chromadorea</taxon>
        <taxon>Rhabditida</taxon>
        <taxon>Rhabditina</taxon>
        <taxon>Rhabditomorpha</taxon>
        <taxon>Strongyloidea</taxon>
        <taxon>Heterorhabditidae</taxon>
        <taxon>Heterorhabditis</taxon>
    </lineage>
</organism>
<name>A0A1I7WQ78_HETBA</name>
<comment type="catalytic activity">
    <reaction evidence="11">
        <text>a very-long-chain acyl-CoA + malonyl-CoA + H(+) = a very-long-chain 3-oxoacyl-CoA + CO2 + CoA</text>
        <dbReference type="Rhea" id="RHEA:32727"/>
        <dbReference type="ChEBI" id="CHEBI:15378"/>
        <dbReference type="ChEBI" id="CHEBI:16526"/>
        <dbReference type="ChEBI" id="CHEBI:57287"/>
        <dbReference type="ChEBI" id="CHEBI:57384"/>
        <dbReference type="ChEBI" id="CHEBI:90725"/>
        <dbReference type="ChEBI" id="CHEBI:90736"/>
        <dbReference type="EC" id="2.3.1.199"/>
    </reaction>
</comment>
<keyword evidence="7 11" id="KW-1133">Transmembrane helix</keyword>
<comment type="subcellular location">
    <subcellularLocation>
        <location evidence="1">Membrane</location>
        <topology evidence="1">Multi-pass membrane protein</topology>
    </subcellularLocation>
</comment>
<keyword evidence="4 11" id="KW-0808">Transferase</keyword>
<evidence type="ECO:0000256" key="2">
    <source>
        <dbReference type="ARBA" id="ARBA00005194"/>
    </source>
</evidence>
<dbReference type="GO" id="GO:0030148">
    <property type="term" value="P:sphingolipid biosynthetic process"/>
    <property type="evidence" value="ECO:0007669"/>
    <property type="project" value="TreeGrafter"/>
</dbReference>
<dbReference type="EC" id="2.3.1.199" evidence="11"/>
<keyword evidence="8 11" id="KW-0443">Lipid metabolism</keyword>
<dbReference type="Pfam" id="PF01151">
    <property type="entry name" value="ELO"/>
    <property type="match status" value="1"/>
</dbReference>
<evidence type="ECO:0000256" key="3">
    <source>
        <dbReference type="ARBA" id="ARBA00022516"/>
    </source>
</evidence>
<keyword evidence="12" id="KW-1185">Reference proteome</keyword>
<comment type="pathway">
    <text evidence="2">Lipid metabolism; fatty acid biosynthesis.</text>
</comment>
<dbReference type="UniPathway" id="UPA00094"/>
<keyword evidence="10 11" id="KW-0275">Fatty acid biosynthesis</keyword>
<feature type="transmembrane region" description="Helical" evidence="11">
    <location>
        <begin position="83"/>
        <end position="102"/>
    </location>
</feature>
<evidence type="ECO:0000256" key="5">
    <source>
        <dbReference type="ARBA" id="ARBA00022692"/>
    </source>
</evidence>
<evidence type="ECO:0000313" key="12">
    <source>
        <dbReference type="Proteomes" id="UP000095283"/>
    </source>
</evidence>